<evidence type="ECO:0000256" key="3">
    <source>
        <dbReference type="SAM" id="MobiDB-lite"/>
    </source>
</evidence>
<name>A0A8E5HN53_USTVR</name>
<feature type="region of interest" description="Disordered" evidence="3">
    <location>
        <begin position="1"/>
        <end position="34"/>
    </location>
</feature>
<dbReference type="EMBL" id="CP072754">
    <property type="protein sequence ID" value="QUC18544.1"/>
    <property type="molecule type" value="Genomic_DNA"/>
</dbReference>
<feature type="region of interest" description="Disordered" evidence="3">
    <location>
        <begin position="73"/>
        <end position="105"/>
    </location>
</feature>
<dbReference type="KEGG" id="uvi:66063563"/>
<feature type="domain" description="GDP/GTP exchange factor Sec2 N-terminal" evidence="4">
    <location>
        <begin position="154"/>
        <end position="234"/>
    </location>
</feature>
<accession>A0A8E5HN53</accession>
<dbReference type="Gene3D" id="6.10.140.910">
    <property type="match status" value="1"/>
</dbReference>
<reference evidence="5" key="1">
    <citation type="submission" date="2020-03" db="EMBL/GenBank/DDBJ databases">
        <title>A mixture of massive structural variations and highly conserved coding sequences in Ustilaginoidea virens genome.</title>
        <authorList>
            <person name="Zhang K."/>
            <person name="Zhao Z."/>
            <person name="Zhang Z."/>
            <person name="Li Y."/>
            <person name="Hsiang T."/>
            <person name="Sun W."/>
        </authorList>
    </citation>
    <scope>NUCLEOTIDE SEQUENCE</scope>
    <source>
        <strain evidence="5">UV-8b</strain>
    </source>
</reference>
<evidence type="ECO:0000256" key="1">
    <source>
        <dbReference type="ARBA" id="ARBA00023054"/>
    </source>
</evidence>
<evidence type="ECO:0000259" key="4">
    <source>
        <dbReference type="Pfam" id="PF06428"/>
    </source>
</evidence>
<gene>
    <name evidence="5" type="ORF">UV8b_02785</name>
</gene>
<dbReference type="AlphaFoldDB" id="A0A8E5HN53"/>
<dbReference type="SUPFAM" id="SSF144284">
    <property type="entry name" value="Sec2 N-terminal region"/>
    <property type="match status" value="1"/>
</dbReference>
<keyword evidence="6" id="KW-1185">Reference proteome</keyword>
<feature type="coiled-coil region" evidence="2">
    <location>
        <begin position="37"/>
        <end position="64"/>
    </location>
</feature>
<dbReference type="GO" id="GO:0006887">
    <property type="term" value="P:exocytosis"/>
    <property type="evidence" value="ECO:0007669"/>
    <property type="project" value="TreeGrafter"/>
</dbReference>
<keyword evidence="1 2" id="KW-0175">Coiled coil</keyword>
<dbReference type="GeneID" id="66063563"/>
<evidence type="ECO:0000313" key="5">
    <source>
        <dbReference type="EMBL" id="QUC18544.1"/>
    </source>
</evidence>
<evidence type="ECO:0000313" key="6">
    <source>
        <dbReference type="Proteomes" id="UP000027002"/>
    </source>
</evidence>
<dbReference type="RefSeq" id="XP_042996217.1">
    <property type="nucleotide sequence ID" value="XM_043140283.1"/>
</dbReference>
<organism evidence="5 6">
    <name type="scientific">Ustilaginoidea virens</name>
    <name type="common">Rice false smut fungus</name>
    <name type="synonym">Villosiclava virens</name>
    <dbReference type="NCBI Taxonomy" id="1159556"/>
    <lineage>
        <taxon>Eukaryota</taxon>
        <taxon>Fungi</taxon>
        <taxon>Dikarya</taxon>
        <taxon>Ascomycota</taxon>
        <taxon>Pezizomycotina</taxon>
        <taxon>Sordariomycetes</taxon>
        <taxon>Hypocreomycetidae</taxon>
        <taxon>Hypocreales</taxon>
        <taxon>Clavicipitaceae</taxon>
        <taxon>Ustilaginoidea</taxon>
    </lineage>
</organism>
<feature type="coiled-coil region" evidence="2">
    <location>
        <begin position="167"/>
        <end position="237"/>
    </location>
</feature>
<dbReference type="GO" id="GO:0070319">
    <property type="term" value="C:Golgi to plasma membrane transport vesicle"/>
    <property type="evidence" value="ECO:0007669"/>
    <property type="project" value="TreeGrafter"/>
</dbReference>
<dbReference type="OrthoDB" id="5560525at2759"/>
<dbReference type="GO" id="GO:0051286">
    <property type="term" value="C:cell tip"/>
    <property type="evidence" value="ECO:0007669"/>
    <property type="project" value="TreeGrafter"/>
</dbReference>
<dbReference type="GO" id="GO:0005085">
    <property type="term" value="F:guanyl-nucleotide exchange factor activity"/>
    <property type="evidence" value="ECO:0007669"/>
    <property type="project" value="InterPro"/>
</dbReference>
<dbReference type="Proteomes" id="UP000027002">
    <property type="component" value="Chromosome 2"/>
</dbReference>
<dbReference type="InterPro" id="IPR040351">
    <property type="entry name" value="RAB3IL/RAB3IP/Sec2"/>
</dbReference>
<feature type="compositionally biased region" description="Pro residues" evidence="3">
    <location>
        <begin position="78"/>
        <end position="94"/>
    </location>
</feature>
<feature type="compositionally biased region" description="Low complexity" evidence="3">
    <location>
        <begin position="95"/>
        <end position="105"/>
    </location>
</feature>
<proteinExistence type="predicted"/>
<dbReference type="PANTHER" id="PTHR14430:SF4">
    <property type="entry name" value="GDP_GTP EXCHANGE FACTOR SEC2 N-TERMINAL DOMAIN-CONTAINING PROTEIN"/>
    <property type="match status" value="1"/>
</dbReference>
<protein>
    <recommendedName>
        <fullName evidence="4">GDP/GTP exchange factor Sec2 N-terminal domain-containing protein</fullName>
    </recommendedName>
</protein>
<dbReference type="PANTHER" id="PTHR14430">
    <property type="entry name" value="RABIN3-RELATED"/>
    <property type="match status" value="1"/>
</dbReference>
<evidence type="ECO:0000256" key="2">
    <source>
        <dbReference type="SAM" id="Coils"/>
    </source>
</evidence>
<sequence>MAVLTTSPARIASPAFPPPASPDAACPRCGSSRPHDLTRAQARIAELEAQVAQLTNKAAQAVVSRWADCEAQLRAPRSQPPSTPAQAEPAPPSPTTTTTTTTSLLQRTSRLSSFLYARKPTPALRVDVHRQNSLPLPNLHALASPAASPTPSAEDLIEALTREKTLRQEAEGRLTSTSKEVEELSASLFEQANEMVADERRARAKLEERVDELEKRDKEKRRRLERLEGALERIEKVRRMLDE</sequence>
<dbReference type="InterPro" id="IPR009449">
    <property type="entry name" value="Sec2_N"/>
</dbReference>
<dbReference type="Pfam" id="PF06428">
    <property type="entry name" value="Sec2p"/>
    <property type="match status" value="1"/>
</dbReference>